<sequence>MVRAVITGGRVTLAGHCPGSGPRSTESTLQTHTPRYSLRYFASISSQWLQRLKAFIGLPARMSTLTRTLKYLFRIGPRQYARQMNAGTLIGTDRFGNKFYENNEEELPLRTKWVDYKEWKEYDASHVEPGWHAWLAYMVDKPPGAEPVLNHEIRAWEKSEHLGNQTFGRGAYKPYSTTKPKLDSWEPVARSRI</sequence>
<dbReference type="PANTHER" id="PTHR12910:SF2">
    <property type="entry name" value="NADH DEHYDROGENASE [UBIQUINONE] 1 ALPHA SUBCOMPLEX SUBUNIT 12"/>
    <property type="match status" value="1"/>
</dbReference>
<dbReference type="Pfam" id="PF05071">
    <property type="entry name" value="NDUFA12"/>
    <property type="match status" value="1"/>
</dbReference>
<organism evidence="3 4">
    <name type="scientific">Tuber aestivum</name>
    <name type="common">summer truffle</name>
    <dbReference type="NCBI Taxonomy" id="59557"/>
    <lineage>
        <taxon>Eukaryota</taxon>
        <taxon>Fungi</taxon>
        <taxon>Dikarya</taxon>
        <taxon>Ascomycota</taxon>
        <taxon>Pezizomycotina</taxon>
        <taxon>Pezizomycetes</taxon>
        <taxon>Pezizales</taxon>
        <taxon>Tuberaceae</taxon>
        <taxon>Tuber</taxon>
    </lineage>
</organism>
<name>A0A292PVT9_9PEZI</name>
<protein>
    <recommendedName>
        <fullName evidence="2">NADH dehydrogenase [ubiquinone] 1 alpha subcomplex subunit</fullName>
    </recommendedName>
</protein>
<keyword evidence="2" id="KW-0472">Membrane</keyword>
<keyword evidence="2" id="KW-0999">Mitochondrion inner membrane</keyword>
<keyword evidence="2" id="KW-0496">Mitochondrion</keyword>
<accession>A0A292PVT9</accession>
<dbReference type="EMBL" id="LN891036">
    <property type="protein sequence ID" value="CUS10911.1"/>
    <property type="molecule type" value="Genomic_DNA"/>
</dbReference>
<evidence type="ECO:0000256" key="2">
    <source>
        <dbReference type="RuleBase" id="RU363103"/>
    </source>
</evidence>
<proteinExistence type="inferred from homology"/>
<comment type="function">
    <text evidence="2">Accessory subunit of the mitochondrial membrane respiratory chain NADH dehydrogenase (Complex I), that is believed not to be involved in catalysis. Complex I functions in the transfer of electrons from NADH to the respiratory chain. The immediate electron acceptor for the enzyme is believed to be ubiquinone.</text>
</comment>
<dbReference type="GO" id="GO:0005743">
    <property type="term" value="C:mitochondrial inner membrane"/>
    <property type="evidence" value="ECO:0007669"/>
    <property type="project" value="UniProtKB-SubCell"/>
</dbReference>
<reference evidence="3" key="1">
    <citation type="submission" date="2015-10" db="EMBL/GenBank/DDBJ databases">
        <authorList>
            <person name="Regsiter A."/>
            <person name="william w."/>
        </authorList>
    </citation>
    <scope>NUCLEOTIDE SEQUENCE</scope>
    <source>
        <strain evidence="3">Montdore</strain>
    </source>
</reference>
<keyword evidence="2" id="KW-0249">Electron transport</keyword>
<dbReference type="GO" id="GO:0045271">
    <property type="term" value="C:respiratory chain complex I"/>
    <property type="evidence" value="ECO:0007669"/>
    <property type="project" value="InterPro"/>
</dbReference>
<comment type="subcellular location">
    <subcellularLocation>
        <location evidence="2">Mitochondrion inner membrane</location>
        <topology evidence="2">Peripheral membrane protein</topology>
        <orientation evidence="2">Matrix side</orientation>
    </subcellularLocation>
</comment>
<evidence type="ECO:0000313" key="4">
    <source>
        <dbReference type="Proteomes" id="UP001412239"/>
    </source>
</evidence>
<dbReference type="Proteomes" id="UP001412239">
    <property type="component" value="Unassembled WGS sequence"/>
</dbReference>
<dbReference type="PANTHER" id="PTHR12910">
    <property type="entry name" value="NADH-UBIQUINONE OXIDOREDUCTASE SUBUNIT B17.2"/>
    <property type="match status" value="1"/>
</dbReference>
<comment type="similarity">
    <text evidence="1 2">Belongs to the complex I NDUFA12 subunit family.</text>
</comment>
<keyword evidence="4" id="KW-1185">Reference proteome</keyword>
<dbReference type="InterPro" id="IPR007763">
    <property type="entry name" value="NDUFA12"/>
</dbReference>
<dbReference type="AlphaFoldDB" id="A0A292PVT9"/>
<gene>
    <name evidence="3" type="ORF">GSTUAT00004942001</name>
</gene>
<evidence type="ECO:0000256" key="1">
    <source>
        <dbReference type="ARBA" id="ARBA00007355"/>
    </source>
</evidence>
<keyword evidence="2" id="KW-0813">Transport</keyword>
<evidence type="ECO:0000313" key="3">
    <source>
        <dbReference type="EMBL" id="CUS10911.1"/>
    </source>
</evidence>
<dbReference type="GO" id="GO:0006979">
    <property type="term" value="P:response to oxidative stress"/>
    <property type="evidence" value="ECO:0007669"/>
    <property type="project" value="TreeGrafter"/>
</dbReference>
<keyword evidence="2" id="KW-0679">Respiratory chain</keyword>